<evidence type="ECO:0000256" key="3">
    <source>
        <dbReference type="PROSITE-ProRule" id="PRU00358"/>
    </source>
</evidence>
<feature type="compositionally biased region" description="Polar residues" evidence="4">
    <location>
        <begin position="99"/>
        <end position="111"/>
    </location>
</feature>
<dbReference type="Pfam" id="PF21743">
    <property type="entry name" value="PTM_DIR17_Tudor"/>
    <property type="match status" value="1"/>
</dbReference>
<feature type="region of interest" description="Disordered" evidence="4">
    <location>
        <begin position="385"/>
        <end position="405"/>
    </location>
</feature>
<organism evidence="6">
    <name type="scientific">Tetraselmis sp. GSL018</name>
    <dbReference type="NCBI Taxonomy" id="582737"/>
    <lineage>
        <taxon>Eukaryota</taxon>
        <taxon>Viridiplantae</taxon>
        <taxon>Chlorophyta</taxon>
        <taxon>core chlorophytes</taxon>
        <taxon>Chlorodendrophyceae</taxon>
        <taxon>Chlorodendrales</taxon>
        <taxon>Chlorodendraceae</taxon>
        <taxon>Tetraselmis</taxon>
    </lineage>
</organism>
<keyword evidence="6" id="KW-0808">Transferase</keyword>
<feature type="compositionally biased region" description="Basic and acidic residues" evidence="4">
    <location>
        <begin position="165"/>
        <end position="187"/>
    </location>
</feature>
<dbReference type="PANTHER" id="PTHR45660">
    <property type="entry name" value="HISTONE-LYSINE N-METHYLTRANSFERASE SETMAR"/>
    <property type="match status" value="1"/>
</dbReference>
<evidence type="ECO:0000256" key="4">
    <source>
        <dbReference type="SAM" id="MobiDB-lite"/>
    </source>
</evidence>
<dbReference type="GO" id="GO:0032259">
    <property type="term" value="P:methylation"/>
    <property type="evidence" value="ECO:0007669"/>
    <property type="project" value="UniProtKB-KW"/>
</dbReference>
<dbReference type="CDD" id="cd20401">
    <property type="entry name" value="Tudor_AtPTM-like"/>
    <property type="match status" value="1"/>
</dbReference>
<dbReference type="Pfam" id="PF02182">
    <property type="entry name" value="SAD_SRA"/>
    <property type="match status" value="1"/>
</dbReference>
<evidence type="ECO:0000313" key="6">
    <source>
        <dbReference type="EMBL" id="JAC76977.1"/>
    </source>
</evidence>
<dbReference type="PANTHER" id="PTHR45660:SF13">
    <property type="entry name" value="HISTONE-LYSINE N-METHYLTRANSFERASE SETMAR"/>
    <property type="match status" value="1"/>
</dbReference>
<feature type="region of interest" description="Disordered" evidence="4">
    <location>
        <begin position="419"/>
        <end position="504"/>
    </location>
</feature>
<evidence type="ECO:0000256" key="2">
    <source>
        <dbReference type="ARBA" id="ARBA00023242"/>
    </source>
</evidence>
<proteinExistence type="predicted"/>
<dbReference type="PROSITE" id="PS51015">
    <property type="entry name" value="YDG"/>
    <property type="match status" value="1"/>
</dbReference>
<feature type="compositionally biased region" description="Low complexity" evidence="4">
    <location>
        <begin position="453"/>
        <end position="462"/>
    </location>
</feature>
<dbReference type="InterPro" id="IPR047365">
    <property type="entry name" value="Tudor_AtPTM-like"/>
</dbReference>
<dbReference type="InterPro" id="IPR051357">
    <property type="entry name" value="H3K9_HMTase_SUVAR3-9"/>
</dbReference>
<accession>A0A061RVR8</accession>
<gene>
    <name evidence="6" type="primary">EHMT</name>
    <name evidence="6" type="ORF">TSPGSL018_18785</name>
</gene>
<dbReference type="GO" id="GO:0003690">
    <property type="term" value="F:double-stranded DNA binding"/>
    <property type="evidence" value="ECO:0007669"/>
    <property type="project" value="TreeGrafter"/>
</dbReference>
<feature type="domain" description="YDG" evidence="5">
    <location>
        <begin position="208"/>
        <end position="361"/>
    </location>
</feature>
<keyword evidence="2 3" id="KW-0539">Nucleus</keyword>
<dbReference type="SMART" id="SM00466">
    <property type="entry name" value="SRA"/>
    <property type="match status" value="1"/>
</dbReference>
<dbReference type="InterPro" id="IPR036987">
    <property type="entry name" value="SRA-YDG_sf"/>
</dbReference>
<dbReference type="GO" id="GO:0005634">
    <property type="term" value="C:nucleus"/>
    <property type="evidence" value="ECO:0007669"/>
    <property type="project" value="UniProtKB-SubCell"/>
</dbReference>
<feature type="region of interest" description="Disordered" evidence="4">
    <location>
        <begin position="71"/>
        <end position="134"/>
    </location>
</feature>
<evidence type="ECO:0000259" key="5">
    <source>
        <dbReference type="PROSITE" id="PS51015"/>
    </source>
</evidence>
<dbReference type="GO" id="GO:0042054">
    <property type="term" value="F:histone methyltransferase activity"/>
    <property type="evidence" value="ECO:0007669"/>
    <property type="project" value="TreeGrafter"/>
</dbReference>
<feature type="region of interest" description="Disordered" evidence="4">
    <location>
        <begin position="165"/>
        <end position="189"/>
    </location>
</feature>
<dbReference type="EMBL" id="GBEZ01008572">
    <property type="protein sequence ID" value="JAC76977.1"/>
    <property type="molecule type" value="Transcribed_RNA"/>
</dbReference>
<protein>
    <submittedName>
        <fullName evidence="6">Euchromatic histone-lysine N-methyltransferase</fullName>
    </submittedName>
</protein>
<dbReference type="Gene3D" id="2.30.30.140">
    <property type="match status" value="1"/>
</dbReference>
<keyword evidence="6" id="KW-0489">Methyltransferase</keyword>
<reference evidence="6" key="1">
    <citation type="submission" date="2014-05" db="EMBL/GenBank/DDBJ databases">
        <title>The transcriptome of the halophilic microalga Tetraselmis sp. GSL018 isolated from the Great Salt Lake, Utah.</title>
        <authorList>
            <person name="Jinkerson R.E."/>
            <person name="D'Adamo S."/>
            <person name="Posewitz M.C."/>
        </authorList>
    </citation>
    <scope>NUCLEOTIDE SEQUENCE</scope>
    <source>
        <strain evidence="6">GSL018</strain>
    </source>
</reference>
<feature type="compositionally biased region" description="Basic and acidic residues" evidence="4">
    <location>
        <begin position="389"/>
        <end position="405"/>
    </location>
</feature>
<dbReference type="GO" id="GO:0005694">
    <property type="term" value="C:chromosome"/>
    <property type="evidence" value="ECO:0007669"/>
    <property type="project" value="UniProtKB-SubCell"/>
</dbReference>
<evidence type="ECO:0000256" key="1">
    <source>
        <dbReference type="ARBA" id="ARBA00004286"/>
    </source>
</evidence>
<comment type="subcellular location">
    <subcellularLocation>
        <location evidence="1">Chromosome</location>
    </subcellularLocation>
    <subcellularLocation>
        <location evidence="3">Nucleus</location>
    </subcellularLocation>
</comment>
<dbReference type="InterPro" id="IPR015947">
    <property type="entry name" value="PUA-like_sf"/>
</dbReference>
<sequence>MKRKVCWKTLYDPLESKAVGLRVRKKFGRKWYHGTVMEYLPSEKWYLVKYDDGDSEDVTWEILQRHMTLSDETNIRFPQPEQSGPGSKRRRRHKKPEPTQGNGPDCQSVSGAKSAGASDRGGASHGPEGCEGAASSLRGSVRAAPDVEKCLARFEALRKEAVVEENARVERSGGRSESGKKQSRRPDLVALRRLREEGGTLGGRKVSGDVPGIPVGFRFLSRAEMAATGFHFAPVAGIEYTTEGGSSSVTSIVVAGNYEGGHGDENASAGELIYDGAGGCDLLHSKRQIADQILERGNLALTESHRRRIPVRVTRKNKCPLSYTKSVFTYDGLWDVVEWWSERPVTEFNPGFLVYRFRLRRREGQPVARILTKEEEKAALAQAQTAAKANRDREKEAKAESAEAVRKAREALQGVIRQTSGLGEGLAPGHSRLKHSSLSAPLPHPPRSGGGRSPSSGSLPSSASDVTELSPRDFGGTLPKHHSGARSDAAAPAEGASPRQPPKAFDCQQSAAVAFEVAEFLAVFGHTVLKLPRAGDGAPDSSAASGVLAVLRCHEAPVGAALADGFLRPLYTALLEKAAPPEEGDGVPRPEPVAEDEALRLARWLPPGAAHLGLDAMDGRSHLQTLQALCNAVLASPEVHDTLDLWAEERAAAARDMREAAARETRRLKEAEAAARSGHGTGRSTPTLSAVCADDWETDIGTLRRLQREAKEAAGREGRLRVAARKRAAEAVALEAERAASNLREIALRTEERLGLIPLRRQPVGFDQGGGRYWRLSCCPEVVVKEDTDGEWSGYYDAVDFVPFASSLVPCEPSQSVHLNGIECTSDACLIQGPTASDV</sequence>
<dbReference type="Gene3D" id="2.30.280.10">
    <property type="entry name" value="SRA-YDG"/>
    <property type="match status" value="1"/>
</dbReference>
<dbReference type="SUPFAM" id="SSF88697">
    <property type="entry name" value="PUA domain-like"/>
    <property type="match status" value="1"/>
</dbReference>
<dbReference type="AlphaFoldDB" id="A0A061RVR8"/>
<name>A0A061RVR8_9CHLO</name>
<dbReference type="InterPro" id="IPR003105">
    <property type="entry name" value="SRA_YDG"/>
</dbReference>